<organism evidence="2 3">
    <name type="scientific">Leptidea sinapis</name>
    <dbReference type="NCBI Taxonomy" id="189913"/>
    <lineage>
        <taxon>Eukaryota</taxon>
        <taxon>Metazoa</taxon>
        <taxon>Ecdysozoa</taxon>
        <taxon>Arthropoda</taxon>
        <taxon>Hexapoda</taxon>
        <taxon>Insecta</taxon>
        <taxon>Pterygota</taxon>
        <taxon>Neoptera</taxon>
        <taxon>Endopterygota</taxon>
        <taxon>Lepidoptera</taxon>
        <taxon>Glossata</taxon>
        <taxon>Ditrysia</taxon>
        <taxon>Papilionoidea</taxon>
        <taxon>Pieridae</taxon>
        <taxon>Dismorphiinae</taxon>
        <taxon>Leptidea</taxon>
    </lineage>
</organism>
<reference evidence="2 3" key="1">
    <citation type="submission" date="2017-07" db="EMBL/GenBank/DDBJ databases">
        <authorList>
            <person name="Talla V."/>
            <person name="Backstrom N."/>
        </authorList>
    </citation>
    <scope>NUCLEOTIDE SEQUENCE [LARGE SCALE GENOMIC DNA]</scope>
</reference>
<dbReference type="Proteomes" id="UP000324832">
    <property type="component" value="Unassembled WGS sequence"/>
</dbReference>
<evidence type="ECO:0000313" key="2">
    <source>
        <dbReference type="EMBL" id="VVC95875.1"/>
    </source>
</evidence>
<protein>
    <submittedName>
        <fullName evidence="2">Uncharacterized protein</fullName>
    </submittedName>
</protein>
<name>A0A5E4QEB1_9NEOP</name>
<gene>
    <name evidence="2" type="ORF">LSINAPIS_LOCUS7497</name>
</gene>
<sequence>MCNLCTETREMWKKSGAWFFKTLPKYEAGNSSNDGKTDSEPSSPLSLHAPAFSRQPSNTDSRKSLSITQRTESQQNRPRQFKHALRRPQTNRQ</sequence>
<proteinExistence type="predicted"/>
<feature type="compositionally biased region" description="Polar residues" evidence="1">
    <location>
        <begin position="29"/>
        <end position="45"/>
    </location>
</feature>
<feature type="region of interest" description="Disordered" evidence="1">
    <location>
        <begin position="26"/>
        <end position="93"/>
    </location>
</feature>
<dbReference type="Gene3D" id="3.30.40.10">
    <property type="entry name" value="Zinc/RING finger domain, C3HC4 (zinc finger)"/>
    <property type="match status" value="1"/>
</dbReference>
<evidence type="ECO:0000313" key="3">
    <source>
        <dbReference type="Proteomes" id="UP000324832"/>
    </source>
</evidence>
<accession>A0A5E4QEB1</accession>
<feature type="compositionally biased region" description="Polar residues" evidence="1">
    <location>
        <begin position="54"/>
        <end position="78"/>
    </location>
</feature>
<dbReference type="AlphaFoldDB" id="A0A5E4QEB1"/>
<evidence type="ECO:0000256" key="1">
    <source>
        <dbReference type="SAM" id="MobiDB-lite"/>
    </source>
</evidence>
<dbReference type="EMBL" id="FZQP02002471">
    <property type="protein sequence ID" value="VVC95875.1"/>
    <property type="molecule type" value="Genomic_DNA"/>
</dbReference>
<keyword evidence="3" id="KW-1185">Reference proteome</keyword>
<dbReference type="InterPro" id="IPR013083">
    <property type="entry name" value="Znf_RING/FYVE/PHD"/>
</dbReference>